<dbReference type="KEGG" id="vg:19526520"/>
<dbReference type="EMBL" id="KJ489397">
    <property type="protein sequence ID" value="AHZ09654.1"/>
    <property type="molecule type" value="Genomic_DNA"/>
</dbReference>
<reference evidence="2" key="1">
    <citation type="submission" date="2014-09" db="EMBL/GenBank/DDBJ databases">
        <authorList>
            <person name="Sauder A.B."/>
            <person name="McKenzie Q.R."/>
            <person name="Temple L.M."/>
            <person name="Alexis B.K."/>
            <person name="Al-Atrache Z."/>
            <person name="Lewis L.O."/>
            <person name="Loesser-Casey K.E."/>
            <person name="Mitchell K.J."/>
        </authorList>
    </citation>
    <scope>NUCLEOTIDE SEQUENCE [LARGE SCALE GENOMIC DNA]</scope>
</reference>
<organism evidence="1 2">
    <name type="scientific">Bacillus phage CAM003</name>
    <dbReference type="NCBI Taxonomy" id="1486657"/>
    <lineage>
        <taxon>Viruses</taxon>
        <taxon>Duplodnaviria</taxon>
        <taxon>Heunggongvirae</taxon>
        <taxon>Uroviricota</taxon>
        <taxon>Caudoviricetes</taxon>
        <taxon>Herelleviridae</taxon>
        <taxon>Bastillevirinae</taxon>
        <taxon>Bastillevirus</taxon>
        <taxon>Bastillevirus CAM003</taxon>
    </lineage>
</organism>
<keyword evidence="2" id="KW-1185">Reference proteome</keyword>
<name>A0A024AZB8_9CAUD</name>
<protein>
    <submittedName>
        <fullName evidence="1">Uncharacterized protein</fullName>
    </submittedName>
</protein>
<dbReference type="RefSeq" id="YP_009037120.1">
    <property type="nucleotide sequence ID" value="NC_024216.1"/>
</dbReference>
<accession>A0A024AZB8</accession>
<dbReference type="Proteomes" id="UP000026902">
    <property type="component" value="Segment"/>
</dbReference>
<evidence type="ECO:0000313" key="2">
    <source>
        <dbReference type="Proteomes" id="UP000026902"/>
    </source>
</evidence>
<dbReference type="GeneID" id="19526520"/>
<evidence type="ECO:0000313" key="1">
    <source>
        <dbReference type="EMBL" id="AHZ09654.1"/>
    </source>
</evidence>
<proteinExistence type="predicted"/>
<sequence>MSYIEARLNGKEEPVIGVGITDFLLAEGFKVGSGAQGEGHMYYVASTGGLYDAWLAVGEDFISVYVEYNCGGHIDDEKFGYRSFNLESFKNAYVAAVEFANDYVNR</sequence>